<dbReference type="RefSeq" id="XP_033681810.1">
    <property type="nucleotide sequence ID" value="XM_033833623.1"/>
</dbReference>
<reference evidence="3" key="1">
    <citation type="journal article" date="2020" name="Stud. Mycol.">
        <title>101 Dothideomycetes genomes: a test case for predicting lifestyles and emergence of pathogens.</title>
        <authorList>
            <person name="Haridas S."/>
            <person name="Albert R."/>
            <person name="Binder M."/>
            <person name="Bloem J."/>
            <person name="Labutti K."/>
            <person name="Salamov A."/>
            <person name="Andreopoulos B."/>
            <person name="Baker S."/>
            <person name="Barry K."/>
            <person name="Bills G."/>
            <person name="Bluhm B."/>
            <person name="Cannon C."/>
            <person name="Castanera R."/>
            <person name="Culley D."/>
            <person name="Daum C."/>
            <person name="Ezra D."/>
            <person name="Gonzalez J."/>
            <person name="Henrissat B."/>
            <person name="Kuo A."/>
            <person name="Liang C."/>
            <person name="Lipzen A."/>
            <person name="Lutzoni F."/>
            <person name="Magnuson J."/>
            <person name="Mondo S."/>
            <person name="Nolan M."/>
            <person name="Ohm R."/>
            <person name="Pangilinan J."/>
            <person name="Park H.-J."/>
            <person name="Ramirez L."/>
            <person name="Alfaro M."/>
            <person name="Sun H."/>
            <person name="Tritt A."/>
            <person name="Yoshinaga Y."/>
            <person name="Zwiers L.-H."/>
            <person name="Turgeon B."/>
            <person name="Goodwin S."/>
            <person name="Spatafora J."/>
            <person name="Crous P."/>
            <person name="Grigoriev I."/>
        </authorList>
    </citation>
    <scope>NUCLEOTIDE SEQUENCE</scope>
    <source>
        <strain evidence="3">CBS 122368</strain>
    </source>
</reference>
<dbReference type="OrthoDB" id="5386682at2759"/>
<dbReference type="InterPro" id="IPR052895">
    <property type="entry name" value="HetReg/Transcr_Mod"/>
</dbReference>
<dbReference type="EMBL" id="ML987198">
    <property type="protein sequence ID" value="KAF2246806.1"/>
    <property type="molecule type" value="Genomic_DNA"/>
</dbReference>
<evidence type="ECO:0000313" key="4">
    <source>
        <dbReference type="Proteomes" id="UP000800094"/>
    </source>
</evidence>
<organism evidence="3 4">
    <name type="scientific">Trematosphaeria pertusa</name>
    <dbReference type="NCBI Taxonomy" id="390896"/>
    <lineage>
        <taxon>Eukaryota</taxon>
        <taxon>Fungi</taxon>
        <taxon>Dikarya</taxon>
        <taxon>Ascomycota</taxon>
        <taxon>Pezizomycotina</taxon>
        <taxon>Dothideomycetes</taxon>
        <taxon>Pleosporomycetidae</taxon>
        <taxon>Pleosporales</taxon>
        <taxon>Massarineae</taxon>
        <taxon>Trematosphaeriaceae</taxon>
        <taxon>Trematosphaeria</taxon>
    </lineage>
</organism>
<feature type="region of interest" description="Disordered" evidence="1">
    <location>
        <begin position="525"/>
        <end position="549"/>
    </location>
</feature>
<feature type="domain" description="Heterokaryon incompatibility" evidence="2">
    <location>
        <begin position="138"/>
        <end position="383"/>
    </location>
</feature>
<feature type="compositionally biased region" description="Basic and acidic residues" evidence="1">
    <location>
        <begin position="338"/>
        <end position="350"/>
    </location>
</feature>
<dbReference type="PANTHER" id="PTHR24148">
    <property type="entry name" value="ANKYRIN REPEAT DOMAIN-CONTAINING PROTEIN 39 HOMOLOG-RELATED"/>
    <property type="match status" value="1"/>
</dbReference>
<name>A0A6A6I8W3_9PLEO</name>
<protein>
    <recommendedName>
        <fullName evidence="2">Heterokaryon incompatibility domain-containing protein</fullName>
    </recommendedName>
</protein>
<evidence type="ECO:0000313" key="3">
    <source>
        <dbReference type="EMBL" id="KAF2246806.1"/>
    </source>
</evidence>
<evidence type="ECO:0000259" key="2">
    <source>
        <dbReference type="Pfam" id="PF06985"/>
    </source>
</evidence>
<dbReference type="Pfam" id="PF06985">
    <property type="entry name" value="HET"/>
    <property type="match status" value="1"/>
</dbReference>
<dbReference type="InterPro" id="IPR010730">
    <property type="entry name" value="HET"/>
</dbReference>
<sequence>MEEILREAHSRRRHREFALTRYQNFYCYKYSPARRRKQWPPTSKDLSSTDFVRRPDAVPNLRSIGAVLDESHDVTNTAPSFCSELRNIAQLAAGRDVIYHPLHNGDTIRIMELHRGRFDDPLSCSFHYASLRNLHLEYDALSYVWAERTPFWVSDSYRHGFTASMECNGHSTAIGANLENALRHIRSPSSPLFLWADAICINQDDVLERGHQVGLMGSIYRNAKKVVFWIDENDAPGIWDEEVGEIKQEPRVTEDVRAQRAFGAICDIVNRWKAIGPAGEVAKYTVRLPFPPSSELEFSSFEEYPWVAQKFEDERLLRKILETVYHPRRRFQLPLDSDGDKDAPPPDHGIDTSPEEASNSQLWLSIADVFHRSWFWRVWVIQEAVLAKDAVVKWGNVEIDWRWVGLSAAIIRSNYHGICEAMQMGGVYNAYLIFRMSRLSDLPPLQVTFPHLLKLTRQFETTDPRDRVYGLLGMKSGGNEPDSGRLFITPDYTISAGELWVRLARQVIQSSQNLSILSSVQSTYGGAQSEDATRDPPDDSDDEGSGRLPSWVPNWQFVYRTSLTAWDADDSFTAAKMLPLQLTAQPESAPRILGVQGIKIGTVGCVHEHLWHDEDTIPLAWEHLGPFFASEAGFRLLARTYTAGRNAYGSLTAPTDEHAMCDFAAYIRSLYEKDARLDDEGREHYSWLRITGRYGALQAWASLPSLFKMHPGLKERLENWGRRGDANRFAETAYAVCKRRRLFLTVNGFLGIGPDTVQEGDLVTVLSGGDVPFLLRPIAHTDYSDVSALECLSTDAPLIQGYLLVGECFVEGLMQGEAVQALDRDLPFTGPIPTGLVAQKILTFVNLPVDDFNDASWDESEWTEAKKKEGPKRHIFTVEILEHHKSARLRKESFAIW</sequence>
<dbReference type="PANTHER" id="PTHR24148:SF64">
    <property type="entry name" value="HETEROKARYON INCOMPATIBILITY DOMAIN-CONTAINING PROTEIN"/>
    <property type="match status" value="1"/>
</dbReference>
<proteinExistence type="predicted"/>
<evidence type="ECO:0000256" key="1">
    <source>
        <dbReference type="SAM" id="MobiDB-lite"/>
    </source>
</evidence>
<dbReference type="GeneID" id="54586953"/>
<dbReference type="Proteomes" id="UP000800094">
    <property type="component" value="Unassembled WGS sequence"/>
</dbReference>
<dbReference type="Pfam" id="PF26639">
    <property type="entry name" value="Het-6_barrel"/>
    <property type="match status" value="1"/>
</dbReference>
<gene>
    <name evidence="3" type="ORF">BU26DRAFT_567147</name>
</gene>
<keyword evidence="4" id="KW-1185">Reference proteome</keyword>
<feature type="region of interest" description="Disordered" evidence="1">
    <location>
        <begin position="332"/>
        <end position="356"/>
    </location>
</feature>
<accession>A0A6A6I8W3</accession>
<dbReference type="AlphaFoldDB" id="A0A6A6I8W3"/>